<dbReference type="AlphaFoldDB" id="A0A125Q5Y4"/>
<dbReference type="Proteomes" id="UP000057737">
    <property type="component" value="Unassembled WGS sequence"/>
</dbReference>
<feature type="domain" description="Class II aldolase/adducin N-terminal" evidence="1">
    <location>
        <begin position="9"/>
        <end position="193"/>
    </location>
</feature>
<protein>
    <submittedName>
        <fullName evidence="2">Aldolase</fullName>
    </submittedName>
</protein>
<dbReference type="SMART" id="SM01007">
    <property type="entry name" value="Aldolase_II"/>
    <property type="match status" value="1"/>
</dbReference>
<evidence type="ECO:0000259" key="1">
    <source>
        <dbReference type="SMART" id="SM01007"/>
    </source>
</evidence>
<dbReference type="InterPro" id="IPR001303">
    <property type="entry name" value="Aldolase_II/adducin_N"/>
</dbReference>
<dbReference type="RefSeq" id="WP_066514561.1">
    <property type="nucleotide sequence ID" value="NZ_LNCU01000118.1"/>
</dbReference>
<dbReference type="OrthoDB" id="9814830at2"/>
<keyword evidence="3" id="KW-1185">Reference proteome</keyword>
<dbReference type="Pfam" id="PF00596">
    <property type="entry name" value="Aldolase_II"/>
    <property type="match status" value="1"/>
</dbReference>
<gene>
    <name evidence="2" type="ORF">AS156_21915</name>
</gene>
<proteinExistence type="predicted"/>
<sequence length="341" mass="36292">MQQPAQLDDLRDMSARVGRNMRLVQGAGGNSSVKNGDMLWVKASGTWLADAMDKDVFVPVSLTAARAALEQGDERVPLAPDAKTTLRASIETSLHALMPHPVVLHVHSVNTIAWAVQNGAADELARRLEGLAWRYLDYCHPGLPLAQAVSAAIANDSVDVLILGNHGLVVGAATCRAAEALVTDVEQRLALPPRGAPSANEAALRAICAATDYRLPVDPRCHDIATDASNLAIATGGSLYPDHVVFLGPALPTLGTGDKRHVSDLKSTDGLRPPVAVLVPGIGSVIRKDASAGAEAMLTCLALVTCRLPLNARIHYLTEQNEHALLNWNAEHYRQQLTANR</sequence>
<dbReference type="EMBL" id="LNCU01000118">
    <property type="protein sequence ID" value="KWV46221.1"/>
    <property type="molecule type" value="Genomic_DNA"/>
</dbReference>
<name>A0A125Q5Y4_9BRAD</name>
<organism evidence="2 3">
    <name type="scientific">Bradyrhizobium macuxiense</name>
    <dbReference type="NCBI Taxonomy" id="1755647"/>
    <lineage>
        <taxon>Bacteria</taxon>
        <taxon>Pseudomonadati</taxon>
        <taxon>Pseudomonadota</taxon>
        <taxon>Alphaproteobacteria</taxon>
        <taxon>Hyphomicrobiales</taxon>
        <taxon>Nitrobacteraceae</taxon>
        <taxon>Bradyrhizobium</taxon>
    </lineage>
</organism>
<evidence type="ECO:0000313" key="3">
    <source>
        <dbReference type="Proteomes" id="UP000057737"/>
    </source>
</evidence>
<dbReference type="Gene3D" id="3.40.225.10">
    <property type="entry name" value="Class II aldolase/adducin N-terminal domain"/>
    <property type="match status" value="1"/>
</dbReference>
<reference evidence="2 3" key="1">
    <citation type="submission" date="2015-11" db="EMBL/GenBank/DDBJ databases">
        <title>Draft Genome Sequence of the Strain BR 10303 (Bradyrhizobium sp.) isolated from nodules of Centrolobium paraense.</title>
        <authorList>
            <person name="Zelli J.E."/>
            <person name="Simoes-Araujo J.L."/>
            <person name="Barauna A.C."/>
            <person name="Silva K."/>
        </authorList>
    </citation>
    <scope>NUCLEOTIDE SEQUENCE [LARGE SCALE GENOMIC DNA]</scope>
    <source>
        <strain evidence="2 3">BR 10303</strain>
    </source>
</reference>
<accession>A0A125Q5Y4</accession>
<evidence type="ECO:0000313" key="2">
    <source>
        <dbReference type="EMBL" id="KWV46221.1"/>
    </source>
</evidence>
<dbReference type="SUPFAM" id="SSF53639">
    <property type="entry name" value="AraD/HMP-PK domain-like"/>
    <property type="match status" value="1"/>
</dbReference>
<comment type="caution">
    <text evidence="2">The sequence shown here is derived from an EMBL/GenBank/DDBJ whole genome shotgun (WGS) entry which is preliminary data.</text>
</comment>
<dbReference type="InterPro" id="IPR036409">
    <property type="entry name" value="Aldolase_II/adducin_N_sf"/>
</dbReference>